<name>A0ABV5AFG2_9BACL</name>
<keyword evidence="3" id="KW-1185">Reference proteome</keyword>
<feature type="chain" id="PRO_5045965377" description="Copper amine oxidase-like N-terminal domain-containing protein" evidence="1">
    <location>
        <begin position="25"/>
        <end position="185"/>
    </location>
</feature>
<comment type="caution">
    <text evidence="2">The sequence shown here is derived from an EMBL/GenBank/DDBJ whole genome shotgun (WGS) entry which is preliminary data.</text>
</comment>
<dbReference type="EMBL" id="JBDXSU010000007">
    <property type="protein sequence ID" value="MFB5190801.1"/>
    <property type="molecule type" value="Genomic_DNA"/>
</dbReference>
<evidence type="ECO:0008006" key="4">
    <source>
        <dbReference type="Google" id="ProtNLM"/>
    </source>
</evidence>
<accession>A0ABV5AFG2</accession>
<evidence type="ECO:0000256" key="1">
    <source>
        <dbReference type="SAM" id="SignalP"/>
    </source>
</evidence>
<keyword evidence="1" id="KW-0732">Signal</keyword>
<dbReference type="Proteomes" id="UP001579974">
    <property type="component" value="Unassembled WGS sequence"/>
</dbReference>
<evidence type="ECO:0000313" key="2">
    <source>
        <dbReference type="EMBL" id="MFB5190801.1"/>
    </source>
</evidence>
<evidence type="ECO:0000313" key="3">
    <source>
        <dbReference type="Proteomes" id="UP001579974"/>
    </source>
</evidence>
<organism evidence="2 3">
    <name type="scientific">Alicyclobacillus fastidiosus</name>
    <dbReference type="NCBI Taxonomy" id="392011"/>
    <lineage>
        <taxon>Bacteria</taxon>
        <taxon>Bacillati</taxon>
        <taxon>Bacillota</taxon>
        <taxon>Bacilli</taxon>
        <taxon>Bacillales</taxon>
        <taxon>Alicyclobacillaceae</taxon>
        <taxon>Alicyclobacillus</taxon>
    </lineage>
</organism>
<gene>
    <name evidence="2" type="ORF">KKP3000_004287</name>
</gene>
<sequence length="185" mass="19887">MRSTWISIITAGLAFGTMTSVAFASTTNSTLTGQKEVSINGSAMSDPYARVVDNTTYMPIWYVGQALSHIQGVTQQWDGNHHVWQITLPANLLTYLPQLTKAIPIGSGNTTITINGTPVKVVDTFAATDPVSKKPTVYMPIYYIQQILSEVGIVNTWDGNDWNIVNLPTLLPGGNSPSNATGSLA</sequence>
<protein>
    <recommendedName>
        <fullName evidence="4">Copper amine oxidase-like N-terminal domain-containing protein</fullName>
    </recommendedName>
</protein>
<dbReference type="RefSeq" id="WP_275474430.1">
    <property type="nucleotide sequence ID" value="NZ_CP162940.1"/>
</dbReference>
<feature type="signal peptide" evidence="1">
    <location>
        <begin position="1"/>
        <end position="24"/>
    </location>
</feature>
<proteinExistence type="predicted"/>
<reference evidence="2 3" key="1">
    <citation type="journal article" date="2024" name="Int. J. Mol. Sci.">
        <title>Exploration of Alicyclobacillus spp. Genome in Search of Antibiotic Resistance.</title>
        <authorList>
            <person name="Bucka-Kolendo J."/>
            <person name="Kiousi D.E."/>
            <person name="Dekowska A."/>
            <person name="Mikolajczuk-Szczyrba A."/>
            <person name="Karadedos D.M."/>
            <person name="Michael P."/>
            <person name="Galanis A."/>
            <person name="Sokolowska B."/>
        </authorList>
    </citation>
    <scope>NUCLEOTIDE SEQUENCE [LARGE SCALE GENOMIC DNA]</scope>
    <source>
        <strain evidence="2 3">KKP 3000</strain>
    </source>
</reference>